<comment type="caution">
    <text evidence="1">The sequence shown here is derived from an EMBL/GenBank/DDBJ whole genome shotgun (WGS) entry which is preliminary data.</text>
</comment>
<gene>
    <name evidence="1" type="ORF">NPIL_537211</name>
</gene>
<protein>
    <submittedName>
        <fullName evidence="1">Uncharacterized protein</fullName>
    </submittedName>
</protein>
<accession>A0A8X6TB46</accession>
<dbReference type="Proteomes" id="UP000887013">
    <property type="component" value="Unassembled WGS sequence"/>
</dbReference>
<organism evidence="1 2">
    <name type="scientific">Nephila pilipes</name>
    <name type="common">Giant wood spider</name>
    <name type="synonym">Nephila maculata</name>
    <dbReference type="NCBI Taxonomy" id="299642"/>
    <lineage>
        <taxon>Eukaryota</taxon>
        <taxon>Metazoa</taxon>
        <taxon>Ecdysozoa</taxon>
        <taxon>Arthropoda</taxon>
        <taxon>Chelicerata</taxon>
        <taxon>Arachnida</taxon>
        <taxon>Araneae</taxon>
        <taxon>Araneomorphae</taxon>
        <taxon>Entelegynae</taxon>
        <taxon>Araneoidea</taxon>
        <taxon>Nephilidae</taxon>
        <taxon>Nephila</taxon>
    </lineage>
</organism>
<reference evidence="1" key="1">
    <citation type="submission" date="2020-08" db="EMBL/GenBank/DDBJ databases">
        <title>Multicomponent nature underlies the extraordinary mechanical properties of spider dragline silk.</title>
        <authorList>
            <person name="Kono N."/>
            <person name="Nakamura H."/>
            <person name="Mori M."/>
            <person name="Yoshida Y."/>
            <person name="Ohtoshi R."/>
            <person name="Malay A.D."/>
            <person name="Moran D.A.P."/>
            <person name="Tomita M."/>
            <person name="Numata K."/>
            <person name="Arakawa K."/>
        </authorList>
    </citation>
    <scope>NUCLEOTIDE SEQUENCE</scope>
</reference>
<evidence type="ECO:0000313" key="1">
    <source>
        <dbReference type="EMBL" id="GFS94960.1"/>
    </source>
</evidence>
<dbReference type="AlphaFoldDB" id="A0A8X6TB46"/>
<sequence length="76" mass="8613">MVTTKYGDVIIWVHPFRFIISCFFFRRVSLALVPKATNDRPDDSDEEPGTVATVVAVAMIDDEMKIATPQMEHVRS</sequence>
<name>A0A8X6TB46_NEPPI</name>
<keyword evidence="2" id="KW-1185">Reference proteome</keyword>
<dbReference type="EMBL" id="BMAW01054151">
    <property type="protein sequence ID" value="GFS94960.1"/>
    <property type="molecule type" value="Genomic_DNA"/>
</dbReference>
<proteinExistence type="predicted"/>
<dbReference type="OrthoDB" id="10467862at2759"/>
<evidence type="ECO:0000313" key="2">
    <source>
        <dbReference type="Proteomes" id="UP000887013"/>
    </source>
</evidence>